<dbReference type="GO" id="GO:0048024">
    <property type="term" value="P:regulation of mRNA splicing, via spliceosome"/>
    <property type="evidence" value="ECO:0007669"/>
    <property type="project" value="TreeGrafter"/>
</dbReference>
<dbReference type="InterPro" id="IPR036875">
    <property type="entry name" value="Znf_CCHC_sf"/>
</dbReference>
<dbReference type="PROSITE" id="PS50158">
    <property type="entry name" value="ZF_CCHC"/>
    <property type="match status" value="1"/>
</dbReference>
<feature type="region of interest" description="Disordered" evidence="13">
    <location>
        <begin position="277"/>
        <end position="301"/>
    </location>
</feature>
<evidence type="ECO:0000313" key="15">
    <source>
        <dbReference type="EMBL" id="KAK3346817.1"/>
    </source>
</evidence>
<dbReference type="Pfam" id="PF16275">
    <property type="entry name" value="SF1-HH"/>
    <property type="match status" value="1"/>
</dbReference>
<comment type="function">
    <text evidence="12">Necessary for the splicing of pre-mRNA. Has a role in the recognition of the branch site (5'-UACUAAC-3'), the pyrimidine tract and the 3'-splice site at the 3'-end of introns.</text>
</comment>
<dbReference type="GO" id="GO:0008270">
    <property type="term" value="F:zinc ion binding"/>
    <property type="evidence" value="ECO:0007669"/>
    <property type="project" value="UniProtKB-UniRule"/>
</dbReference>
<feature type="region of interest" description="Disordered" evidence="13">
    <location>
        <begin position="58"/>
        <end position="79"/>
    </location>
</feature>
<evidence type="ECO:0000256" key="13">
    <source>
        <dbReference type="SAM" id="MobiDB-lite"/>
    </source>
</evidence>
<dbReference type="Gene3D" id="6.10.140.1790">
    <property type="match status" value="1"/>
</dbReference>
<dbReference type="SUPFAM" id="SSF57756">
    <property type="entry name" value="Retrovirus zinc finger-like domains"/>
    <property type="match status" value="1"/>
</dbReference>
<keyword evidence="7 12" id="KW-0862">Zinc</keyword>
<organism evidence="15 16">
    <name type="scientific">Lasiosphaeria hispida</name>
    <dbReference type="NCBI Taxonomy" id="260671"/>
    <lineage>
        <taxon>Eukaryota</taxon>
        <taxon>Fungi</taxon>
        <taxon>Dikarya</taxon>
        <taxon>Ascomycota</taxon>
        <taxon>Pezizomycotina</taxon>
        <taxon>Sordariomycetes</taxon>
        <taxon>Sordariomycetidae</taxon>
        <taxon>Sordariales</taxon>
        <taxon>Lasiosphaeriaceae</taxon>
        <taxon>Lasiosphaeria</taxon>
    </lineage>
</organism>
<feature type="domain" description="CCHC-type" evidence="14">
    <location>
        <begin position="259"/>
        <end position="274"/>
    </location>
</feature>
<feature type="region of interest" description="Disordered" evidence="13">
    <location>
        <begin position="163"/>
        <end position="182"/>
    </location>
</feature>
<dbReference type="EMBL" id="JAUIQD010000006">
    <property type="protein sequence ID" value="KAK3346817.1"/>
    <property type="molecule type" value="Genomic_DNA"/>
</dbReference>
<dbReference type="Pfam" id="PF22675">
    <property type="entry name" value="KH-I_KHDC4-BBP"/>
    <property type="match status" value="1"/>
</dbReference>
<evidence type="ECO:0000256" key="6">
    <source>
        <dbReference type="ARBA" id="ARBA00022771"/>
    </source>
</evidence>
<dbReference type="InterPro" id="IPR036612">
    <property type="entry name" value="KH_dom_type_1_sf"/>
</dbReference>
<dbReference type="InterPro" id="IPR047086">
    <property type="entry name" value="SF1-HH_sf"/>
</dbReference>
<dbReference type="InterPro" id="IPR004087">
    <property type="entry name" value="KH_dom"/>
</dbReference>
<comment type="subcellular location">
    <subcellularLocation>
        <location evidence="1 12">Nucleus</location>
    </subcellularLocation>
</comment>
<name>A0AAJ0MB60_9PEZI</name>
<dbReference type="InterPro" id="IPR001878">
    <property type="entry name" value="Znf_CCHC"/>
</dbReference>
<dbReference type="GO" id="GO:0000398">
    <property type="term" value="P:mRNA splicing, via spliceosome"/>
    <property type="evidence" value="ECO:0007669"/>
    <property type="project" value="UniProtKB-UniRule"/>
</dbReference>
<evidence type="ECO:0000256" key="10">
    <source>
        <dbReference type="ARBA" id="ARBA00023242"/>
    </source>
</evidence>
<dbReference type="InterPro" id="IPR032570">
    <property type="entry name" value="SF1-HH"/>
</dbReference>
<gene>
    <name evidence="15" type="ORF">B0T25DRAFT_288921</name>
</gene>
<reference evidence="15" key="2">
    <citation type="submission" date="2023-06" db="EMBL/GenBank/DDBJ databases">
        <authorList>
            <consortium name="Lawrence Berkeley National Laboratory"/>
            <person name="Haridas S."/>
            <person name="Hensen N."/>
            <person name="Bonometti L."/>
            <person name="Westerberg I."/>
            <person name="Brannstrom I.O."/>
            <person name="Guillou S."/>
            <person name="Cros-Aarteil S."/>
            <person name="Calhoun S."/>
            <person name="Kuo A."/>
            <person name="Mondo S."/>
            <person name="Pangilinan J."/>
            <person name="Riley R."/>
            <person name="Labutti K."/>
            <person name="Andreopoulos B."/>
            <person name="Lipzen A."/>
            <person name="Chen C."/>
            <person name="Yanf M."/>
            <person name="Daum C."/>
            <person name="Ng V."/>
            <person name="Clum A."/>
            <person name="Steindorff A."/>
            <person name="Ohm R."/>
            <person name="Martin F."/>
            <person name="Silar P."/>
            <person name="Natvig D."/>
            <person name="Lalanne C."/>
            <person name="Gautier V."/>
            <person name="Ament-Velasquez S.L."/>
            <person name="Kruys A."/>
            <person name="Hutchinson M.I."/>
            <person name="Powell A.J."/>
            <person name="Barry K."/>
            <person name="Miller A.N."/>
            <person name="Grigoriev I.V."/>
            <person name="Debuchy R."/>
            <person name="Gladieux P."/>
            <person name="Thoren M.H."/>
            <person name="Johannesson H."/>
        </authorList>
    </citation>
    <scope>NUCLEOTIDE SEQUENCE</scope>
    <source>
        <strain evidence="15">CBS 955.72</strain>
    </source>
</reference>
<keyword evidence="8" id="KW-0694">RNA-binding</keyword>
<comment type="caution">
    <text evidence="15">The sequence shown here is derived from an EMBL/GenBank/DDBJ whole genome shotgun (WGS) entry which is preliminary data.</text>
</comment>
<evidence type="ECO:0000259" key="14">
    <source>
        <dbReference type="PROSITE" id="PS50158"/>
    </source>
</evidence>
<keyword evidence="12" id="KW-0747">Spliceosome</keyword>
<dbReference type="PANTHER" id="PTHR11208">
    <property type="entry name" value="RNA-BINDING PROTEIN RELATED"/>
    <property type="match status" value="1"/>
</dbReference>
<keyword evidence="5 12" id="KW-0479">Metal-binding</keyword>
<evidence type="ECO:0000256" key="4">
    <source>
        <dbReference type="ARBA" id="ARBA00022664"/>
    </source>
</evidence>
<dbReference type="PANTHER" id="PTHR11208:SF45">
    <property type="entry name" value="SPLICING FACTOR 1"/>
    <property type="match status" value="1"/>
</dbReference>
<evidence type="ECO:0000256" key="7">
    <source>
        <dbReference type="ARBA" id="ARBA00022833"/>
    </source>
</evidence>
<protein>
    <recommendedName>
        <fullName evidence="3 12">Branchpoint-bridging protein</fullName>
    </recommendedName>
</protein>
<keyword evidence="16" id="KW-1185">Reference proteome</keyword>
<comment type="similarity">
    <text evidence="2 12">Belongs to the BBP/SF1 family.</text>
</comment>
<evidence type="ECO:0000256" key="8">
    <source>
        <dbReference type="ARBA" id="ARBA00022884"/>
    </source>
</evidence>
<accession>A0AAJ0MB60</accession>
<dbReference type="Proteomes" id="UP001275084">
    <property type="component" value="Unassembled WGS sequence"/>
</dbReference>
<dbReference type="InterPro" id="IPR045071">
    <property type="entry name" value="BBP-like"/>
</dbReference>
<dbReference type="SMART" id="SM00322">
    <property type="entry name" value="KH"/>
    <property type="match status" value="1"/>
</dbReference>
<proteinExistence type="inferred from homology"/>
<evidence type="ECO:0000313" key="16">
    <source>
        <dbReference type="Proteomes" id="UP001275084"/>
    </source>
</evidence>
<keyword evidence="10 12" id="KW-0539">Nucleus</keyword>
<dbReference type="GO" id="GO:0045131">
    <property type="term" value="F:pre-mRNA branch point binding"/>
    <property type="evidence" value="ECO:0007669"/>
    <property type="project" value="UniProtKB-UniRule"/>
</dbReference>
<dbReference type="GO" id="GO:0005681">
    <property type="term" value="C:spliceosomal complex"/>
    <property type="evidence" value="ECO:0007669"/>
    <property type="project" value="UniProtKB-KW"/>
</dbReference>
<feature type="compositionally biased region" description="Basic and acidic residues" evidence="13">
    <location>
        <begin position="169"/>
        <end position="182"/>
    </location>
</feature>
<evidence type="ECO:0000256" key="2">
    <source>
        <dbReference type="ARBA" id="ARBA00010382"/>
    </source>
</evidence>
<evidence type="ECO:0000256" key="3">
    <source>
        <dbReference type="ARBA" id="ARBA00017984"/>
    </source>
</evidence>
<evidence type="ECO:0000256" key="11">
    <source>
        <dbReference type="PROSITE-ProRule" id="PRU00047"/>
    </source>
</evidence>
<evidence type="ECO:0000256" key="9">
    <source>
        <dbReference type="ARBA" id="ARBA00023187"/>
    </source>
</evidence>
<dbReference type="GO" id="GO:0003729">
    <property type="term" value="F:mRNA binding"/>
    <property type="evidence" value="ECO:0007669"/>
    <property type="project" value="TreeGrafter"/>
</dbReference>
<evidence type="ECO:0000256" key="1">
    <source>
        <dbReference type="ARBA" id="ARBA00004123"/>
    </source>
</evidence>
<dbReference type="SMART" id="SM00343">
    <property type="entry name" value="ZnF_C2HC"/>
    <property type="match status" value="1"/>
</dbReference>
<keyword evidence="4 12" id="KW-0507">mRNA processing</keyword>
<evidence type="ECO:0000256" key="5">
    <source>
        <dbReference type="ARBA" id="ARBA00022723"/>
    </source>
</evidence>
<dbReference type="AlphaFoldDB" id="A0AAJ0MB60"/>
<keyword evidence="6 11" id="KW-0863">Zinc-finger</keyword>
<keyword evidence="9 12" id="KW-0508">mRNA splicing</keyword>
<dbReference type="SUPFAM" id="SSF54791">
    <property type="entry name" value="Eukaryotic type KH-domain (KH-domain type I)"/>
    <property type="match status" value="1"/>
</dbReference>
<dbReference type="InterPro" id="IPR055256">
    <property type="entry name" value="KH_1_KHDC4/BBP-like"/>
</dbReference>
<evidence type="ECO:0000256" key="12">
    <source>
        <dbReference type="RuleBase" id="RU367126"/>
    </source>
</evidence>
<dbReference type="Gene3D" id="3.30.1370.10">
    <property type="entry name" value="K Homology domain, type 1"/>
    <property type="match status" value="1"/>
</dbReference>
<sequence>MAFAAHSRSRWGPASTAAELTNLTLAVTAPMTAEQVEAYALHVRIQEITQKLSSNDVIPADRLRRSPSPSPEYDDHGRRINTRHRRYRERLQRERHALVQQAARIIPKYRAPADYASTARPVIKDKVYVPVKDFPEVSFIGQILGPRGRSLVEMKNQSGATISLRGKGSVKEGSARGRARGCHDRSQEPLHCLIEADSQDKVDKARALVQAVIEAAATTPEHANDRKREQLRAVAVANGTFRGDEGLQRAGDRGAGIVCRICSRGGHIARDCRQREVDGVQESKTPPWRKTGRPLSRGPGDDLDVVYSDFLSDLKQ</sequence>
<reference evidence="15" key="1">
    <citation type="journal article" date="2023" name="Mol. Phylogenet. Evol.">
        <title>Genome-scale phylogeny and comparative genomics of the fungal order Sordariales.</title>
        <authorList>
            <person name="Hensen N."/>
            <person name="Bonometti L."/>
            <person name="Westerberg I."/>
            <person name="Brannstrom I.O."/>
            <person name="Guillou S."/>
            <person name="Cros-Aarteil S."/>
            <person name="Calhoun S."/>
            <person name="Haridas S."/>
            <person name="Kuo A."/>
            <person name="Mondo S."/>
            <person name="Pangilinan J."/>
            <person name="Riley R."/>
            <person name="LaButti K."/>
            <person name="Andreopoulos B."/>
            <person name="Lipzen A."/>
            <person name="Chen C."/>
            <person name="Yan M."/>
            <person name="Daum C."/>
            <person name="Ng V."/>
            <person name="Clum A."/>
            <person name="Steindorff A."/>
            <person name="Ohm R.A."/>
            <person name="Martin F."/>
            <person name="Silar P."/>
            <person name="Natvig D.O."/>
            <person name="Lalanne C."/>
            <person name="Gautier V."/>
            <person name="Ament-Velasquez S.L."/>
            <person name="Kruys A."/>
            <person name="Hutchinson M.I."/>
            <person name="Powell A.J."/>
            <person name="Barry K."/>
            <person name="Miller A.N."/>
            <person name="Grigoriev I.V."/>
            <person name="Debuchy R."/>
            <person name="Gladieux P."/>
            <person name="Hiltunen Thoren M."/>
            <person name="Johannesson H."/>
        </authorList>
    </citation>
    <scope>NUCLEOTIDE SEQUENCE</scope>
    <source>
        <strain evidence="15">CBS 955.72</strain>
    </source>
</reference>